<dbReference type="SUPFAM" id="SSF55811">
    <property type="entry name" value="Nudix"/>
    <property type="match status" value="1"/>
</dbReference>
<evidence type="ECO:0000313" key="7">
    <source>
        <dbReference type="EMBL" id="HJE51584.1"/>
    </source>
</evidence>
<gene>
    <name evidence="7" type="ORF">K8V15_06360</name>
</gene>
<feature type="domain" description="Nudix hydrolase" evidence="6">
    <location>
        <begin position="11"/>
        <end position="127"/>
    </location>
</feature>
<reference evidence="7" key="2">
    <citation type="submission" date="2021-09" db="EMBL/GenBank/DDBJ databases">
        <authorList>
            <person name="Gilroy R."/>
        </authorList>
    </citation>
    <scope>NUCLEOTIDE SEQUENCE</scope>
    <source>
        <strain evidence="7">ChiGjej3B3-7470</strain>
    </source>
</reference>
<evidence type="ECO:0000256" key="2">
    <source>
        <dbReference type="ARBA" id="ARBA00005582"/>
    </source>
</evidence>
<evidence type="ECO:0000256" key="3">
    <source>
        <dbReference type="ARBA" id="ARBA00022801"/>
    </source>
</evidence>
<evidence type="ECO:0000256" key="1">
    <source>
        <dbReference type="ARBA" id="ARBA00001946"/>
    </source>
</evidence>
<proteinExistence type="inferred from homology"/>
<dbReference type="PROSITE" id="PS00893">
    <property type="entry name" value="NUDIX_BOX"/>
    <property type="match status" value="1"/>
</dbReference>
<dbReference type="Proteomes" id="UP000712713">
    <property type="component" value="Unassembled WGS sequence"/>
</dbReference>
<evidence type="ECO:0000256" key="5">
    <source>
        <dbReference type="RuleBase" id="RU003476"/>
    </source>
</evidence>
<evidence type="ECO:0000259" key="6">
    <source>
        <dbReference type="PROSITE" id="PS51462"/>
    </source>
</evidence>
<comment type="similarity">
    <text evidence="2 5">Belongs to the Nudix hydrolase family.</text>
</comment>
<dbReference type="PANTHER" id="PTHR43046">
    <property type="entry name" value="GDP-MANNOSE MANNOSYL HYDROLASE"/>
    <property type="match status" value="1"/>
</dbReference>
<protein>
    <submittedName>
        <fullName evidence="7">NUDIX domain-containing protein</fullName>
    </submittedName>
</protein>
<dbReference type="EMBL" id="DYZF01000162">
    <property type="protein sequence ID" value="HJE51584.1"/>
    <property type="molecule type" value="Genomic_DNA"/>
</dbReference>
<dbReference type="Gene3D" id="3.90.79.10">
    <property type="entry name" value="Nucleoside Triphosphate Pyrophosphohydrolase"/>
    <property type="match status" value="1"/>
</dbReference>
<evidence type="ECO:0000256" key="4">
    <source>
        <dbReference type="ARBA" id="ARBA00022842"/>
    </source>
</evidence>
<organism evidence="7 8">
    <name type="scientific">Tessaracoccus flavescens</name>
    <dbReference type="NCBI Taxonomy" id="399497"/>
    <lineage>
        <taxon>Bacteria</taxon>
        <taxon>Bacillati</taxon>
        <taxon>Actinomycetota</taxon>
        <taxon>Actinomycetes</taxon>
        <taxon>Propionibacteriales</taxon>
        <taxon>Propionibacteriaceae</taxon>
        <taxon>Tessaracoccus</taxon>
    </lineage>
</organism>
<reference evidence="7" key="1">
    <citation type="journal article" date="2021" name="PeerJ">
        <title>Extensive microbial diversity within the chicken gut microbiome revealed by metagenomics and culture.</title>
        <authorList>
            <person name="Gilroy R."/>
            <person name="Ravi A."/>
            <person name="Getino M."/>
            <person name="Pursley I."/>
            <person name="Horton D.L."/>
            <person name="Alikhan N.F."/>
            <person name="Baker D."/>
            <person name="Gharbi K."/>
            <person name="Hall N."/>
            <person name="Watson M."/>
            <person name="Adriaenssens E.M."/>
            <person name="Foster-Nyarko E."/>
            <person name="Jarju S."/>
            <person name="Secka A."/>
            <person name="Antonio M."/>
            <person name="Oren A."/>
            <person name="Chaudhuri R.R."/>
            <person name="La Ragione R."/>
            <person name="Hildebrand F."/>
            <person name="Pallen M.J."/>
        </authorList>
    </citation>
    <scope>NUCLEOTIDE SEQUENCE</scope>
    <source>
        <strain evidence="7">ChiGjej3B3-7470</strain>
    </source>
</reference>
<dbReference type="InterPro" id="IPR020476">
    <property type="entry name" value="Nudix_hydrolase"/>
</dbReference>
<keyword evidence="3 5" id="KW-0378">Hydrolase</keyword>
<dbReference type="GO" id="GO:0016787">
    <property type="term" value="F:hydrolase activity"/>
    <property type="evidence" value="ECO:0007669"/>
    <property type="project" value="UniProtKB-KW"/>
</dbReference>
<feature type="non-terminal residue" evidence="7">
    <location>
        <position position="127"/>
    </location>
</feature>
<dbReference type="PRINTS" id="PR00502">
    <property type="entry name" value="NUDIXFAMILY"/>
</dbReference>
<dbReference type="Pfam" id="PF00293">
    <property type="entry name" value="NUDIX"/>
    <property type="match status" value="1"/>
</dbReference>
<name>A0A921ENP2_9ACTN</name>
<dbReference type="AlphaFoldDB" id="A0A921ENP2"/>
<sequence length="127" mass="13912">MPASTADRPRKRRRGARVVVLAGDEVLLQGDRDPFIPGSRFWQTPGGGIDDGETEREAAARELAEESGIVVNPAELLGPVATRTVTHGYSDRILIQHETYFLARVERVEPEPGGLTEREQARHVATG</sequence>
<comment type="cofactor">
    <cofactor evidence="1">
        <name>Mg(2+)</name>
        <dbReference type="ChEBI" id="CHEBI:18420"/>
    </cofactor>
</comment>
<accession>A0A921ENP2</accession>
<dbReference type="PANTHER" id="PTHR43046:SF12">
    <property type="entry name" value="GDP-MANNOSE MANNOSYL HYDROLASE"/>
    <property type="match status" value="1"/>
</dbReference>
<dbReference type="InterPro" id="IPR000086">
    <property type="entry name" value="NUDIX_hydrolase_dom"/>
</dbReference>
<dbReference type="PROSITE" id="PS51462">
    <property type="entry name" value="NUDIX"/>
    <property type="match status" value="1"/>
</dbReference>
<dbReference type="InterPro" id="IPR020084">
    <property type="entry name" value="NUDIX_hydrolase_CS"/>
</dbReference>
<comment type="caution">
    <text evidence="7">The sequence shown here is derived from an EMBL/GenBank/DDBJ whole genome shotgun (WGS) entry which is preliminary data.</text>
</comment>
<dbReference type="InterPro" id="IPR015797">
    <property type="entry name" value="NUDIX_hydrolase-like_dom_sf"/>
</dbReference>
<evidence type="ECO:0000313" key="8">
    <source>
        <dbReference type="Proteomes" id="UP000712713"/>
    </source>
</evidence>
<keyword evidence="4" id="KW-0460">Magnesium</keyword>